<dbReference type="InterPro" id="IPR028973">
    <property type="entry name" value="PhnB-like"/>
</dbReference>
<dbReference type="RefSeq" id="WP_078254626.1">
    <property type="nucleotide sequence ID" value="NZ_MUYU01000019.1"/>
</dbReference>
<accession>A0A1T0CLD9</accession>
<dbReference type="Pfam" id="PF00903">
    <property type="entry name" value="Glyoxalase"/>
    <property type="match status" value="1"/>
</dbReference>
<keyword evidence="3" id="KW-1185">Reference proteome</keyword>
<gene>
    <name evidence="2" type="ORF">B0680_08215</name>
</gene>
<protein>
    <recommendedName>
        <fullName evidence="1">Glyoxalase/fosfomycin resistance/dioxygenase domain-containing protein</fullName>
    </recommendedName>
</protein>
<dbReference type="Gene3D" id="3.10.180.10">
    <property type="entry name" value="2,3-Dihydroxybiphenyl 1,2-Dioxygenase, domain 1"/>
    <property type="match status" value="1"/>
</dbReference>
<feature type="domain" description="Glyoxalase/fosfomycin resistance/dioxygenase" evidence="1">
    <location>
        <begin position="2"/>
        <end position="138"/>
    </location>
</feature>
<dbReference type="SUPFAM" id="SSF54593">
    <property type="entry name" value="Glyoxalase/Bleomycin resistance protein/Dihydroxybiphenyl dioxygenase"/>
    <property type="match status" value="1"/>
</dbReference>
<sequence length="142" mass="15530">MKINHYINFDGQAEAAFEFYASVFGGEPRMMRFGQMPAGNNALSERDANLIMHAELMIGEHCLMASDVVSGTCGGDESLLRGNAHSVSLDFTADEVDEATRLYHALSDGGTVVAPLDKTFWGAMFGVIKDKFGIQWMVNCQL</sequence>
<dbReference type="Proteomes" id="UP000189800">
    <property type="component" value="Unassembled WGS sequence"/>
</dbReference>
<evidence type="ECO:0000313" key="3">
    <source>
        <dbReference type="Proteomes" id="UP000189800"/>
    </source>
</evidence>
<dbReference type="EMBL" id="MUYU01000019">
    <property type="protein sequence ID" value="OOS23135.1"/>
    <property type="molecule type" value="Genomic_DNA"/>
</dbReference>
<dbReference type="PANTHER" id="PTHR33990:SF1">
    <property type="entry name" value="PROTEIN YJDN"/>
    <property type="match status" value="1"/>
</dbReference>
<organism evidence="2 3">
    <name type="scientific">Moraxella pluranimalium</name>
    <dbReference type="NCBI Taxonomy" id="470453"/>
    <lineage>
        <taxon>Bacteria</taxon>
        <taxon>Pseudomonadati</taxon>
        <taxon>Pseudomonadota</taxon>
        <taxon>Gammaproteobacteria</taxon>
        <taxon>Moraxellales</taxon>
        <taxon>Moraxellaceae</taxon>
        <taxon>Moraxella</taxon>
    </lineage>
</organism>
<evidence type="ECO:0000313" key="2">
    <source>
        <dbReference type="EMBL" id="OOS23135.1"/>
    </source>
</evidence>
<comment type="caution">
    <text evidence="2">The sequence shown here is derived from an EMBL/GenBank/DDBJ whole genome shotgun (WGS) entry which is preliminary data.</text>
</comment>
<dbReference type="PANTHER" id="PTHR33990">
    <property type="entry name" value="PROTEIN YJDN-RELATED"/>
    <property type="match status" value="1"/>
</dbReference>
<dbReference type="STRING" id="470453.B0680_08215"/>
<dbReference type="AlphaFoldDB" id="A0A1T0CLD9"/>
<evidence type="ECO:0000259" key="1">
    <source>
        <dbReference type="Pfam" id="PF00903"/>
    </source>
</evidence>
<dbReference type="OrthoDB" id="9795306at2"/>
<proteinExistence type="predicted"/>
<dbReference type="InterPro" id="IPR029068">
    <property type="entry name" value="Glyas_Bleomycin-R_OHBP_Dase"/>
</dbReference>
<dbReference type="InterPro" id="IPR004360">
    <property type="entry name" value="Glyas_Fos-R_dOase_dom"/>
</dbReference>
<reference evidence="2 3" key="1">
    <citation type="submission" date="2017-02" db="EMBL/GenBank/DDBJ databases">
        <title>Draft genome sequence of Moraxella pluranimalium CCUG 54913T type strain.</title>
        <authorList>
            <person name="Salva-Serra F."/>
            <person name="Engstrom-Jakobsson H."/>
            <person name="Thorell K."/>
            <person name="Jaen-Luchoro D."/>
            <person name="Gonzales-Siles L."/>
            <person name="Karlsson R."/>
            <person name="Yazdan S."/>
            <person name="Boulund F."/>
            <person name="Johnning A."/>
            <person name="Engstrand L."/>
            <person name="Kristiansson E."/>
            <person name="Moore E."/>
        </authorList>
    </citation>
    <scope>NUCLEOTIDE SEQUENCE [LARGE SCALE GENOMIC DNA]</scope>
    <source>
        <strain evidence="2 3">CCUG 54913</strain>
    </source>
</reference>
<name>A0A1T0CLD9_9GAMM</name>
<dbReference type="CDD" id="cd06588">
    <property type="entry name" value="PhnB_like"/>
    <property type="match status" value="1"/>
</dbReference>